<sequence>MSTQSPWAGFSTDPRGRAGRRLRASDRDRDHAASILANAYAEGRLRAEEHSERLDAALGADHLGDLVPIISDLVVPAPASPGARPSRFRRKDEPAPGATGWHRRELAVRTGPGLPDRSRNRVLAYGLPMLVVVAVTAFVVLGHIPFGLLGVVPLLGVFALRRTRDRHPGHGGSDQLPDPNRYDS</sequence>
<feature type="region of interest" description="Disordered" evidence="1">
    <location>
        <begin position="1"/>
        <end position="29"/>
    </location>
</feature>
<evidence type="ECO:0000313" key="5">
    <source>
        <dbReference type="Proteomes" id="UP000317638"/>
    </source>
</evidence>
<organism evidence="4 5">
    <name type="scientific">Tessaracoccus rhinocerotis</name>
    <dbReference type="NCBI Taxonomy" id="1689449"/>
    <lineage>
        <taxon>Bacteria</taxon>
        <taxon>Bacillati</taxon>
        <taxon>Actinomycetota</taxon>
        <taxon>Actinomycetes</taxon>
        <taxon>Propionibacteriales</taxon>
        <taxon>Propionibacteriaceae</taxon>
        <taxon>Tessaracoccus</taxon>
    </lineage>
</organism>
<keyword evidence="2" id="KW-0472">Membrane</keyword>
<evidence type="ECO:0000313" key="4">
    <source>
        <dbReference type="EMBL" id="TRY18874.1"/>
    </source>
</evidence>
<feature type="transmembrane region" description="Helical" evidence="2">
    <location>
        <begin position="144"/>
        <end position="160"/>
    </location>
</feature>
<keyword evidence="5" id="KW-1185">Reference proteome</keyword>
<evidence type="ECO:0000259" key="3">
    <source>
        <dbReference type="Pfam" id="PF08044"/>
    </source>
</evidence>
<feature type="region of interest" description="Disordered" evidence="1">
    <location>
        <begin position="165"/>
        <end position="184"/>
    </location>
</feature>
<dbReference type="PANTHER" id="PTHR40763">
    <property type="entry name" value="MEMBRANE PROTEIN-RELATED"/>
    <property type="match status" value="1"/>
</dbReference>
<dbReference type="OrthoDB" id="4803675at2"/>
<evidence type="ECO:0000256" key="1">
    <source>
        <dbReference type="SAM" id="MobiDB-lite"/>
    </source>
</evidence>
<dbReference type="InterPro" id="IPR012551">
    <property type="entry name" value="DUF1707_SHOCT-like"/>
</dbReference>
<dbReference type="PANTHER" id="PTHR40763:SF4">
    <property type="entry name" value="DUF1707 DOMAIN-CONTAINING PROTEIN"/>
    <property type="match status" value="1"/>
</dbReference>
<dbReference type="RefSeq" id="WP_143937766.1">
    <property type="nucleotide sequence ID" value="NZ_VKKG01000002.1"/>
</dbReference>
<keyword evidence="2" id="KW-0812">Transmembrane</keyword>
<protein>
    <submittedName>
        <fullName evidence="4">DUF1707 domain-containing protein</fullName>
    </submittedName>
</protein>
<keyword evidence="2" id="KW-1133">Transmembrane helix</keyword>
<dbReference type="EMBL" id="VKKG01000002">
    <property type="protein sequence ID" value="TRY18874.1"/>
    <property type="molecule type" value="Genomic_DNA"/>
</dbReference>
<feature type="region of interest" description="Disordered" evidence="1">
    <location>
        <begin position="80"/>
        <end position="100"/>
    </location>
</feature>
<evidence type="ECO:0000256" key="2">
    <source>
        <dbReference type="SAM" id="Phobius"/>
    </source>
</evidence>
<dbReference type="Proteomes" id="UP000317638">
    <property type="component" value="Unassembled WGS sequence"/>
</dbReference>
<dbReference type="Pfam" id="PF08044">
    <property type="entry name" value="DUF1707"/>
    <property type="match status" value="1"/>
</dbReference>
<name>A0A553K2G3_9ACTN</name>
<reference evidence="4 5" key="1">
    <citation type="submission" date="2019-07" db="EMBL/GenBank/DDBJ databases">
        <authorList>
            <person name="Zhou L.-Y."/>
        </authorList>
    </citation>
    <scope>NUCLEOTIDE SEQUENCE [LARGE SCALE GENOMIC DNA]</scope>
    <source>
        <strain evidence="4 5">YIM 101269</strain>
    </source>
</reference>
<feature type="domain" description="DUF1707" evidence="3">
    <location>
        <begin position="22"/>
        <end position="73"/>
    </location>
</feature>
<accession>A0A553K2G3</accession>
<dbReference type="AlphaFoldDB" id="A0A553K2G3"/>
<proteinExistence type="predicted"/>
<gene>
    <name evidence="4" type="ORF">FOJ82_07125</name>
</gene>
<comment type="caution">
    <text evidence="4">The sequence shown here is derived from an EMBL/GenBank/DDBJ whole genome shotgun (WGS) entry which is preliminary data.</text>
</comment>